<dbReference type="EMBL" id="JXKD01000010">
    <property type="protein sequence ID" value="OJG10110.1"/>
    <property type="molecule type" value="Genomic_DNA"/>
</dbReference>
<evidence type="ECO:0000256" key="3">
    <source>
        <dbReference type="ARBA" id="ARBA00023163"/>
    </source>
</evidence>
<dbReference type="InterPro" id="IPR036388">
    <property type="entry name" value="WH-like_DNA-bd_sf"/>
</dbReference>
<dbReference type="SUPFAM" id="SSF55781">
    <property type="entry name" value="GAF domain-like"/>
    <property type="match status" value="1"/>
</dbReference>
<keyword evidence="1" id="KW-0805">Transcription regulation</keyword>
<dbReference type="Gene3D" id="3.30.450.40">
    <property type="match status" value="1"/>
</dbReference>
<evidence type="ECO:0008006" key="8">
    <source>
        <dbReference type="Google" id="ProtNLM"/>
    </source>
</evidence>
<dbReference type="Gene3D" id="1.10.10.10">
    <property type="entry name" value="Winged helix-like DNA-binding domain superfamily/Winged helix DNA-binding domain"/>
    <property type="match status" value="1"/>
</dbReference>
<proteinExistence type="predicted"/>
<dbReference type="InterPro" id="IPR014757">
    <property type="entry name" value="Tscrpt_reg_IclR_C"/>
</dbReference>
<accession>A0A1L8QRI4</accession>
<organism evidence="6 7">
    <name type="scientific">Enterococcus aquimarinus</name>
    <dbReference type="NCBI Taxonomy" id="328396"/>
    <lineage>
        <taxon>Bacteria</taxon>
        <taxon>Bacillati</taxon>
        <taxon>Bacillota</taxon>
        <taxon>Bacilli</taxon>
        <taxon>Lactobacillales</taxon>
        <taxon>Enterococcaceae</taxon>
        <taxon>Enterococcus</taxon>
    </lineage>
</organism>
<dbReference type="STRING" id="328396.RU93_GL000360"/>
<dbReference type="Pfam" id="PF09339">
    <property type="entry name" value="HTH_IclR"/>
    <property type="match status" value="1"/>
</dbReference>
<reference evidence="6 7" key="1">
    <citation type="submission" date="2014-12" db="EMBL/GenBank/DDBJ databases">
        <title>Draft genome sequences of 29 type strains of Enterococci.</title>
        <authorList>
            <person name="Zhong Z."/>
            <person name="Sun Z."/>
            <person name="Liu W."/>
            <person name="Zhang W."/>
            <person name="Zhang H."/>
        </authorList>
    </citation>
    <scope>NUCLEOTIDE SEQUENCE [LARGE SCALE GENOMIC DNA]</scope>
    <source>
        <strain evidence="6 7">DSM 17690</strain>
    </source>
</reference>
<keyword evidence="3" id="KW-0804">Transcription</keyword>
<evidence type="ECO:0000259" key="4">
    <source>
        <dbReference type="PROSITE" id="PS51077"/>
    </source>
</evidence>
<dbReference type="SMART" id="SM00346">
    <property type="entry name" value="HTH_ICLR"/>
    <property type="match status" value="1"/>
</dbReference>
<keyword evidence="7" id="KW-1185">Reference proteome</keyword>
<evidence type="ECO:0000259" key="5">
    <source>
        <dbReference type="PROSITE" id="PS51078"/>
    </source>
</evidence>
<evidence type="ECO:0000256" key="1">
    <source>
        <dbReference type="ARBA" id="ARBA00023015"/>
    </source>
</evidence>
<dbReference type="AlphaFoldDB" id="A0A1L8QRI4"/>
<dbReference type="InterPro" id="IPR050707">
    <property type="entry name" value="HTH_MetabolicPath_Reg"/>
</dbReference>
<dbReference type="GO" id="GO:0045892">
    <property type="term" value="P:negative regulation of DNA-templated transcription"/>
    <property type="evidence" value="ECO:0007669"/>
    <property type="project" value="TreeGrafter"/>
</dbReference>
<dbReference type="GO" id="GO:0003677">
    <property type="term" value="F:DNA binding"/>
    <property type="evidence" value="ECO:0007669"/>
    <property type="project" value="UniProtKB-KW"/>
</dbReference>
<dbReference type="PROSITE" id="PS51078">
    <property type="entry name" value="ICLR_ED"/>
    <property type="match status" value="1"/>
</dbReference>
<dbReference type="SUPFAM" id="SSF46785">
    <property type="entry name" value="Winged helix' DNA-binding domain"/>
    <property type="match status" value="1"/>
</dbReference>
<evidence type="ECO:0000256" key="2">
    <source>
        <dbReference type="ARBA" id="ARBA00023125"/>
    </source>
</evidence>
<gene>
    <name evidence="6" type="ORF">RU93_GL000360</name>
</gene>
<evidence type="ECO:0000313" key="6">
    <source>
        <dbReference type="EMBL" id="OJG10110.1"/>
    </source>
</evidence>
<dbReference type="PANTHER" id="PTHR30136">
    <property type="entry name" value="HELIX-TURN-HELIX TRANSCRIPTIONAL REGULATOR, ICLR FAMILY"/>
    <property type="match status" value="1"/>
</dbReference>
<keyword evidence="2" id="KW-0238">DNA-binding</keyword>
<dbReference type="PROSITE" id="PS51077">
    <property type="entry name" value="HTH_ICLR"/>
    <property type="match status" value="1"/>
</dbReference>
<protein>
    <recommendedName>
        <fullName evidence="8">IclR family transcriptional regulator</fullName>
    </recommendedName>
</protein>
<sequence length="276" mass="31439">MLGPIFFAILVPLAQKHERSVFSSLNEKKVKINQSVQKTFLIIETLHAYARPISLLDLSLQTNLPKATLSRFLYTLMTLGYVEQDSETLFYTLTNKLRHLTQETDPNQRLIEQLHPLLFHLSTTLMEATSLSIRDNTEIVYLDSLDSQERLLTVTQKIGKRAPLYCTGAGKMFLAEISEQQLNDYLATTALVPLTQNTLTEPLALKKELKKIKEQQFALDQEECELGVFCIALPIRNQQNKLLATVSISLPTIRVSQKRIEEVLSYAQKEIQSIFV</sequence>
<evidence type="ECO:0000313" key="7">
    <source>
        <dbReference type="Proteomes" id="UP000182149"/>
    </source>
</evidence>
<comment type="caution">
    <text evidence="6">The sequence shown here is derived from an EMBL/GenBank/DDBJ whole genome shotgun (WGS) entry which is preliminary data.</text>
</comment>
<name>A0A1L8QRI4_9ENTE</name>
<dbReference type="Proteomes" id="UP000182149">
    <property type="component" value="Unassembled WGS sequence"/>
</dbReference>
<dbReference type="PANTHER" id="PTHR30136:SF35">
    <property type="entry name" value="HTH-TYPE TRANSCRIPTIONAL REGULATOR RV1719"/>
    <property type="match status" value="1"/>
</dbReference>
<dbReference type="GO" id="GO:0003700">
    <property type="term" value="F:DNA-binding transcription factor activity"/>
    <property type="evidence" value="ECO:0007669"/>
    <property type="project" value="TreeGrafter"/>
</dbReference>
<dbReference type="InterPro" id="IPR029016">
    <property type="entry name" value="GAF-like_dom_sf"/>
</dbReference>
<dbReference type="InterPro" id="IPR036390">
    <property type="entry name" value="WH_DNA-bd_sf"/>
</dbReference>
<dbReference type="InterPro" id="IPR005471">
    <property type="entry name" value="Tscrpt_reg_IclR_N"/>
</dbReference>
<feature type="domain" description="HTH iclR-type" evidence="4">
    <location>
        <begin position="33"/>
        <end position="95"/>
    </location>
</feature>
<feature type="domain" description="IclR-ED" evidence="5">
    <location>
        <begin position="96"/>
        <end position="276"/>
    </location>
</feature>
<dbReference type="Pfam" id="PF01614">
    <property type="entry name" value="IclR_C"/>
    <property type="match status" value="1"/>
</dbReference>